<dbReference type="Proteomes" id="UP000250235">
    <property type="component" value="Unassembled WGS sequence"/>
</dbReference>
<feature type="compositionally biased region" description="Basic and acidic residues" evidence="1">
    <location>
        <begin position="1"/>
        <end position="10"/>
    </location>
</feature>
<reference evidence="2 3" key="1">
    <citation type="journal article" date="2015" name="Proc. Natl. Acad. Sci. U.S.A.">
        <title>The resurrection genome of Boea hygrometrica: A blueprint for survival of dehydration.</title>
        <authorList>
            <person name="Xiao L."/>
            <person name="Yang G."/>
            <person name="Zhang L."/>
            <person name="Yang X."/>
            <person name="Zhao S."/>
            <person name="Ji Z."/>
            <person name="Zhou Q."/>
            <person name="Hu M."/>
            <person name="Wang Y."/>
            <person name="Chen M."/>
            <person name="Xu Y."/>
            <person name="Jin H."/>
            <person name="Xiao X."/>
            <person name="Hu G."/>
            <person name="Bao F."/>
            <person name="Hu Y."/>
            <person name="Wan P."/>
            <person name="Li L."/>
            <person name="Deng X."/>
            <person name="Kuang T."/>
            <person name="Xiang C."/>
            <person name="Zhu J.K."/>
            <person name="Oliver M.J."/>
            <person name="He Y."/>
        </authorList>
    </citation>
    <scope>NUCLEOTIDE SEQUENCE [LARGE SCALE GENOMIC DNA]</scope>
    <source>
        <strain evidence="3">cv. XS01</strain>
    </source>
</reference>
<feature type="region of interest" description="Disordered" evidence="1">
    <location>
        <begin position="1"/>
        <end position="33"/>
    </location>
</feature>
<name>A0A2Z7A8Q6_9LAMI</name>
<proteinExistence type="predicted"/>
<dbReference type="AlphaFoldDB" id="A0A2Z7A8Q6"/>
<feature type="region of interest" description="Disordered" evidence="1">
    <location>
        <begin position="117"/>
        <end position="136"/>
    </location>
</feature>
<gene>
    <name evidence="2" type="ORF">F511_38806</name>
</gene>
<feature type="compositionally biased region" description="Polar residues" evidence="1">
    <location>
        <begin position="123"/>
        <end position="136"/>
    </location>
</feature>
<evidence type="ECO:0000256" key="1">
    <source>
        <dbReference type="SAM" id="MobiDB-lite"/>
    </source>
</evidence>
<keyword evidence="3" id="KW-1185">Reference proteome</keyword>
<evidence type="ECO:0000313" key="3">
    <source>
        <dbReference type="Proteomes" id="UP000250235"/>
    </source>
</evidence>
<accession>A0A2Z7A8Q6</accession>
<feature type="region of interest" description="Disordered" evidence="1">
    <location>
        <begin position="67"/>
        <end position="90"/>
    </location>
</feature>
<feature type="compositionally biased region" description="Basic residues" evidence="1">
    <location>
        <begin position="67"/>
        <end position="78"/>
    </location>
</feature>
<protein>
    <submittedName>
        <fullName evidence="2">Uncharacterized protein</fullName>
    </submittedName>
</protein>
<feature type="compositionally biased region" description="Basic and acidic residues" evidence="1">
    <location>
        <begin position="79"/>
        <end position="90"/>
    </location>
</feature>
<dbReference type="EMBL" id="KV017526">
    <property type="protein sequence ID" value="KZV18092.1"/>
    <property type="molecule type" value="Genomic_DNA"/>
</dbReference>
<evidence type="ECO:0000313" key="2">
    <source>
        <dbReference type="EMBL" id="KZV18092.1"/>
    </source>
</evidence>
<sequence length="182" mass="20115">MHEGAKEQSVIKDNNSAGKSGEPQHHSQPISRWKSLIRDLEFLPSQITQNTAPTACSDLLLTSSSKAQRKNSYHPKFKSSKETEEPLDNNREDARTCNYFAFLQLVDLRLQVSIESPKEGEPSATNLAPNGGVNQRQSTEKSVRMNNLGAISNLSANSYLALLRYPHAQTPNDVALPQNDVA</sequence>
<organism evidence="2 3">
    <name type="scientific">Dorcoceras hygrometricum</name>
    <dbReference type="NCBI Taxonomy" id="472368"/>
    <lineage>
        <taxon>Eukaryota</taxon>
        <taxon>Viridiplantae</taxon>
        <taxon>Streptophyta</taxon>
        <taxon>Embryophyta</taxon>
        <taxon>Tracheophyta</taxon>
        <taxon>Spermatophyta</taxon>
        <taxon>Magnoliopsida</taxon>
        <taxon>eudicotyledons</taxon>
        <taxon>Gunneridae</taxon>
        <taxon>Pentapetalae</taxon>
        <taxon>asterids</taxon>
        <taxon>lamiids</taxon>
        <taxon>Lamiales</taxon>
        <taxon>Gesneriaceae</taxon>
        <taxon>Didymocarpoideae</taxon>
        <taxon>Trichosporeae</taxon>
        <taxon>Loxocarpinae</taxon>
        <taxon>Dorcoceras</taxon>
    </lineage>
</organism>